<evidence type="ECO:0000256" key="2">
    <source>
        <dbReference type="ARBA" id="ARBA00022448"/>
    </source>
</evidence>
<dbReference type="InterPro" id="IPR020846">
    <property type="entry name" value="MFS_dom"/>
</dbReference>
<feature type="domain" description="Major facilitator superfamily (MFS) profile" evidence="8">
    <location>
        <begin position="203"/>
        <end position="395"/>
    </location>
</feature>
<evidence type="ECO:0000256" key="3">
    <source>
        <dbReference type="ARBA" id="ARBA00022475"/>
    </source>
</evidence>
<evidence type="ECO:0000313" key="9">
    <source>
        <dbReference type="EMBL" id="MBC1490179.1"/>
    </source>
</evidence>
<feature type="transmembrane region" description="Helical" evidence="7">
    <location>
        <begin position="9"/>
        <end position="30"/>
    </location>
</feature>
<keyword evidence="4 7" id="KW-0812">Transmembrane</keyword>
<protein>
    <submittedName>
        <fullName evidence="9">MFS transporter</fullName>
    </submittedName>
</protein>
<dbReference type="InterPro" id="IPR050189">
    <property type="entry name" value="MFS_Efflux_Transporters"/>
</dbReference>
<evidence type="ECO:0000256" key="7">
    <source>
        <dbReference type="SAM" id="Phobius"/>
    </source>
</evidence>
<reference evidence="9 10" key="1">
    <citation type="submission" date="2020-03" db="EMBL/GenBank/DDBJ databases">
        <title>Soil Listeria distribution.</title>
        <authorList>
            <person name="Liao J."/>
            <person name="Wiedmann M."/>
        </authorList>
    </citation>
    <scope>NUCLEOTIDE SEQUENCE [LARGE SCALE GENOMIC DNA]</scope>
    <source>
        <strain evidence="9 10">FSL L7-1554</strain>
    </source>
</reference>
<evidence type="ECO:0000256" key="4">
    <source>
        <dbReference type="ARBA" id="ARBA00022692"/>
    </source>
</evidence>
<evidence type="ECO:0000313" key="10">
    <source>
        <dbReference type="Proteomes" id="UP000561617"/>
    </source>
</evidence>
<evidence type="ECO:0000256" key="1">
    <source>
        <dbReference type="ARBA" id="ARBA00004651"/>
    </source>
</evidence>
<comment type="subcellular location">
    <subcellularLocation>
        <location evidence="1">Cell membrane</location>
        <topology evidence="1">Multi-pass membrane protein</topology>
    </subcellularLocation>
</comment>
<evidence type="ECO:0000256" key="6">
    <source>
        <dbReference type="ARBA" id="ARBA00023136"/>
    </source>
</evidence>
<dbReference type="EMBL" id="JAASTW010000030">
    <property type="protein sequence ID" value="MBC1490179.1"/>
    <property type="molecule type" value="Genomic_DNA"/>
</dbReference>
<feature type="transmembrane region" description="Helical" evidence="7">
    <location>
        <begin position="161"/>
        <end position="182"/>
    </location>
</feature>
<evidence type="ECO:0000259" key="8">
    <source>
        <dbReference type="PROSITE" id="PS50850"/>
    </source>
</evidence>
<keyword evidence="2" id="KW-0813">Transport</keyword>
<evidence type="ECO:0000256" key="5">
    <source>
        <dbReference type="ARBA" id="ARBA00022989"/>
    </source>
</evidence>
<dbReference type="PANTHER" id="PTHR43124:SF3">
    <property type="entry name" value="CHLORAMPHENICOL EFFLUX PUMP RV0191"/>
    <property type="match status" value="1"/>
</dbReference>
<keyword evidence="6 7" id="KW-0472">Membrane</keyword>
<keyword evidence="3" id="KW-1003">Cell membrane</keyword>
<dbReference type="AlphaFoldDB" id="A0A7X0X9N0"/>
<dbReference type="Proteomes" id="UP000561617">
    <property type="component" value="Unassembled WGS sequence"/>
</dbReference>
<feature type="transmembrane region" description="Helical" evidence="7">
    <location>
        <begin position="268"/>
        <end position="286"/>
    </location>
</feature>
<organism evidence="9 10">
    <name type="scientific">Listeria immobilis</name>
    <dbReference type="NCBI Taxonomy" id="2713502"/>
    <lineage>
        <taxon>Bacteria</taxon>
        <taxon>Bacillati</taxon>
        <taxon>Bacillota</taxon>
        <taxon>Bacilli</taxon>
        <taxon>Bacillales</taxon>
        <taxon>Listeriaceae</taxon>
        <taxon>Listeria</taxon>
    </lineage>
</organism>
<feature type="transmembrane region" description="Helical" evidence="7">
    <location>
        <begin position="203"/>
        <end position="221"/>
    </location>
</feature>
<feature type="transmembrane region" description="Helical" evidence="7">
    <location>
        <begin position="136"/>
        <end position="155"/>
    </location>
</feature>
<dbReference type="Gene3D" id="1.20.1250.20">
    <property type="entry name" value="MFS general substrate transporter like domains"/>
    <property type="match status" value="2"/>
</dbReference>
<proteinExistence type="predicted"/>
<gene>
    <name evidence="9" type="ORF">HCJ38_14405</name>
</gene>
<dbReference type="PANTHER" id="PTHR43124">
    <property type="entry name" value="PURINE EFFLUX PUMP PBUE"/>
    <property type="match status" value="1"/>
</dbReference>
<dbReference type="Pfam" id="PF07690">
    <property type="entry name" value="MFS_1"/>
    <property type="match status" value="1"/>
</dbReference>
<dbReference type="GO" id="GO:0022857">
    <property type="term" value="F:transmembrane transporter activity"/>
    <property type="evidence" value="ECO:0007669"/>
    <property type="project" value="InterPro"/>
</dbReference>
<dbReference type="GO" id="GO:0005886">
    <property type="term" value="C:plasma membrane"/>
    <property type="evidence" value="ECO:0007669"/>
    <property type="project" value="UniProtKB-SubCell"/>
</dbReference>
<feature type="transmembrane region" description="Helical" evidence="7">
    <location>
        <begin position="42"/>
        <end position="61"/>
    </location>
</feature>
<dbReference type="RefSeq" id="WP_185389975.1">
    <property type="nucleotide sequence ID" value="NZ_JAASUF010000020.1"/>
</dbReference>
<keyword evidence="5 7" id="KW-1133">Transmembrane helix</keyword>
<feature type="transmembrane region" description="Helical" evidence="7">
    <location>
        <begin position="360"/>
        <end position="381"/>
    </location>
</feature>
<dbReference type="InterPro" id="IPR011701">
    <property type="entry name" value="MFS"/>
</dbReference>
<dbReference type="SUPFAM" id="SSF103473">
    <property type="entry name" value="MFS general substrate transporter"/>
    <property type="match status" value="1"/>
</dbReference>
<feature type="transmembrane region" description="Helical" evidence="7">
    <location>
        <begin position="92"/>
        <end position="115"/>
    </location>
</feature>
<feature type="transmembrane region" description="Helical" evidence="7">
    <location>
        <begin position="68"/>
        <end position="86"/>
    </location>
</feature>
<feature type="transmembrane region" description="Helical" evidence="7">
    <location>
        <begin position="233"/>
        <end position="256"/>
    </location>
</feature>
<feature type="transmembrane region" description="Helical" evidence="7">
    <location>
        <begin position="331"/>
        <end position="354"/>
    </location>
</feature>
<sequence>MRVKKYKSLLFFLFIFYFCMGLSKFAQVLWFEKSGDLVNYSLSYSAMAIAGACSFLLSNWISKLTLKTAMRIFIPIYVVGMLLRTITGPSLIPIISGVISGIGAATVLLIVRTWIYKLTDEAVEDKSFIVSSRYTIMQISLTLATLCAGLFLSLYNDAAIAYISILVISSLLLFITLLVRNFPAQRVFKKDKLFALFPTDKKVAIILYGCVILLGVSISLVEPLLPVIVSDLGYSTSITSLIISGYGLIKIGASFIFQHKLFSARPQITFLICELIIGGLFIATGLVDVSSIVIISIIYLLSIGTAGFFILKEIMEYEMLPKKELAIYLGLLQSAFLIGDSVGSPIGASIYTYFGYSMLFIVFGIVTSLGGIVYFSLFYWMRNGYTRVDNKNKRI</sequence>
<accession>A0A7X0X9N0</accession>
<dbReference type="InterPro" id="IPR036259">
    <property type="entry name" value="MFS_trans_sf"/>
</dbReference>
<comment type="caution">
    <text evidence="9">The sequence shown here is derived from an EMBL/GenBank/DDBJ whole genome shotgun (WGS) entry which is preliminary data.</text>
</comment>
<dbReference type="PROSITE" id="PS50850">
    <property type="entry name" value="MFS"/>
    <property type="match status" value="1"/>
</dbReference>
<feature type="transmembrane region" description="Helical" evidence="7">
    <location>
        <begin position="292"/>
        <end position="311"/>
    </location>
</feature>
<name>A0A7X0X9N0_9LIST</name>
<dbReference type="CDD" id="cd06174">
    <property type="entry name" value="MFS"/>
    <property type="match status" value="1"/>
</dbReference>